<dbReference type="EMBL" id="JAEUAX010000015">
    <property type="protein sequence ID" value="MBW9111720.1"/>
    <property type="molecule type" value="Genomic_DNA"/>
</dbReference>
<evidence type="ECO:0000259" key="2">
    <source>
        <dbReference type="SMART" id="SM00507"/>
    </source>
</evidence>
<feature type="domain" description="HNH nuclease" evidence="2">
    <location>
        <begin position="456"/>
        <end position="508"/>
    </location>
</feature>
<dbReference type="SMART" id="SM00507">
    <property type="entry name" value="HNHc"/>
    <property type="match status" value="1"/>
</dbReference>
<feature type="region of interest" description="Disordered" evidence="1">
    <location>
        <begin position="115"/>
        <end position="142"/>
    </location>
</feature>
<reference evidence="3 4" key="1">
    <citation type="journal article" date="2021" name="MBio">
        <title>Poor Competitiveness of Bradyrhizobium in Pigeon Pea Root Colonization in Indian Soils.</title>
        <authorList>
            <person name="Chalasani D."/>
            <person name="Basu A."/>
            <person name="Pullabhotla S.V.S.R.N."/>
            <person name="Jorrin B."/>
            <person name="Neal A.L."/>
            <person name="Poole P.S."/>
            <person name="Podile A.R."/>
            <person name="Tkacz A."/>
        </authorList>
    </citation>
    <scope>NUCLEOTIDE SEQUENCE [LARGE SCALE GENOMIC DNA]</scope>
    <source>
        <strain evidence="3 4">HU12</strain>
    </source>
</reference>
<feature type="compositionally biased region" description="Low complexity" evidence="1">
    <location>
        <begin position="124"/>
        <end position="142"/>
    </location>
</feature>
<proteinExistence type="predicted"/>
<organism evidence="3 4">
    <name type="scientific">Microbacterium ureisolvens</name>
    <dbReference type="NCBI Taxonomy" id="2781186"/>
    <lineage>
        <taxon>Bacteria</taxon>
        <taxon>Bacillati</taxon>
        <taxon>Actinomycetota</taxon>
        <taxon>Actinomycetes</taxon>
        <taxon>Micrococcales</taxon>
        <taxon>Microbacteriaceae</taxon>
        <taxon>Microbacterium</taxon>
    </lineage>
</organism>
<feature type="compositionally biased region" description="Basic and acidic residues" evidence="1">
    <location>
        <begin position="578"/>
        <end position="588"/>
    </location>
</feature>
<dbReference type="Proteomes" id="UP000777440">
    <property type="component" value="Unassembled WGS sequence"/>
</dbReference>
<protein>
    <submittedName>
        <fullName evidence="3">DUF222 domain-containing protein</fullName>
    </submittedName>
</protein>
<dbReference type="InterPro" id="IPR003615">
    <property type="entry name" value="HNH_nuc"/>
</dbReference>
<dbReference type="InterPro" id="IPR003870">
    <property type="entry name" value="DUF222"/>
</dbReference>
<evidence type="ECO:0000256" key="1">
    <source>
        <dbReference type="SAM" id="MobiDB-lite"/>
    </source>
</evidence>
<dbReference type="Pfam" id="PF02720">
    <property type="entry name" value="DUF222"/>
    <property type="match status" value="1"/>
</dbReference>
<sequence>MNFLSDMRGRLDRLVAWSELDVDTEALPSSVSRLSDASVLQILAEVGAIANDADRLQAVIVGVAATRSSRDRGQGGLAAGQGFSTPEKLIQSITGGTRADAVRQVRVGKSLVEGMDAASPPLDPGAGVSGAPGPAGEELPGFGADEGVGGGVEAQVEAPTRVVPWDEPLRRGILEGRLTTAQHDAIRRGLGEPRVATADRGDVDPAEVAAREAGARQAAGAEGDPESIVFDPMDPAAQDAREAIVREAWTLAAEALAAEASGLPVEELAKRARTMRDMLDPVGAEERYGRRFENRGFRMWTDGDGQDRSTIAFDDEMGAFVRAMLAAGLRPRRGGPRFMTDDERAQAEDLIDDPRTNDQLAYDLLMDIIRAGALAQAKSVFGSRQPGVRMVVVKDAGPRDAFGRLLAVGHDMDGGCALPGSVIDRNACANGFIEIIVDPEGNPFDLGREARMYSAAQRLALAVRDGGCVWPGCDRPPSYCEAHHCDHFSEGGNTDVDRGVLLCRFHHMKLHNTGWRITRDGKGPFVLRPPAGEGAPIVLVSKSAWSWAWDPPRPPDRTEWRQPPDLPPRPGSPGARAPEPHSSAERARGAGTRTGT</sequence>
<evidence type="ECO:0000313" key="3">
    <source>
        <dbReference type="EMBL" id="MBW9111720.1"/>
    </source>
</evidence>
<feature type="region of interest" description="Disordered" evidence="1">
    <location>
        <begin position="550"/>
        <end position="596"/>
    </location>
</feature>
<comment type="caution">
    <text evidence="3">The sequence shown here is derived from an EMBL/GenBank/DDBJ whole genome shotgun (WGS) entry which is preliminary data.</text>
</comment>
<keyword evidence="4" id="KW-1185">Reference proteome</keyword>
<dbReference type="CDD" id="cd00085">
    <property type="entry name" value="HNHc"/>
    <property type="match status" value="1"/>
</dbReference>
<evidence type="ECO:0000313" key="4">
    <source>
        <dbReference type="Proteomes" id="UP000777440"/>
    </source>
</evidence>
<feature type="compositionally biased region" description="Basic and acidic residues" evidence="1">
    <location>
        <begin position="553"/>
        <end position="562"/>
    </location>
</feature>
<gene>
    <name evidence="3" type="ORF">JNB61_18270</name>
</gene>
<name>A0ABS7I579_9MICO</name>
<accession>A0ABS7I579</accession>
<dbReference type="RefSeq" id="WP_220340564.1">
    <property type="nucleotide sequence ID" value="NZ_JAEUAX010000015.1"/>
</dbReference>